<sequence>MMSQTGINDKSYNEFDNLKEESSKLSQNKADEVTSEEVSEDLSLFITSINCNGISKWRLLEKLSIPHISFKQAASLYIGLQFEHWDHNKKLDKNSGVYKYVFECQHAKNYQLKKKATDPSQQCNWKSVKMGCICFINICWPLSAPSSSITKLNLIHHGYTLCSNNAHFINIYQQLPQNIIDKVRFYVKAVPNIS</sequence>
<dbReference type="EMBL" id="CAJVQA010004555">
    <property type="protein sequence ID" value="CAG8601279.1"/>
    <property type="molecule type" value="Genomic_DNA"/>
</dbReference>
<comment type="caution">
    <text evidence="1">The sequence shown here is derived from an EMBL/GenBank/DDBJ whole genome shotgun (WGS) entry which is preliminary data.</text>
</comment>
<dbReference type="OrthoDB" id="2404678at2759"/>
<reference evidence="1" key="1">
    <citation type="submission" date="2021-06" db="EMBL/GenBank/DDBJ databases">
        <authorList>
            <person name="Kallberg Y."/>
            <person name="Tangrot J."/>
            <person name="Rosling A."/>
        </authorList>
    </citation>
    <scope>NUCLEOTIDE SEQUENCE</scope>
    <source>
        <strain evidence="1">FL966</strain>
    </source>
</reference>
<dbReference type="AlphaFoldDB" id="A0A9N9CF51"/>
<evidence type="ECO:0000313" key="2">
    <source>
        <dbReference type="Proteomes" id="UP000789759"/>
    </source>
</evidence>
<organism evidence="1 2">
    <name type="scientific">Cetraspora pellucida</name>
    <dbReference type="NCBI Taxonomy" id="1433469"/>
    <lineage>
        <taxon>Eukaryota</taxon>
        <taxon>Fungi</taxon>
        <taxon>Fungi incertae sedis</taxon>
        <taxon>Mucoromycota</taxon>
        <taxon>Glomeromycotina</taxon>
        <taxon>Glomeromycetes</taxon>
        <taxon>Diversisporales</taxon>
        <taxon>Gigasporaceae</taxon>
        <taxon>Cetraspora</taxon>
    </lineage>
</organism>
<name>A0A9N9CF51_9GLOM</name>
<protein>
    <submittedName>
        <fullName evidence="1">1678_t:CDS:1</fullName>
    </submittedName>
</protein>
<evidence type="ECO:0000313" key="1">
    <source>
        <dbReference type="EMBL" id="CAG8601279.1"/>
    </source>
</evidence>
<gene>
    <name evidence="1" type="ORF">CPELLU_LOCUS7004</name>
</gene>
<accession>A0A9N9CF51</accession>
<keyword evidence="2" id="KW-1185">Reference proteome</keyword>
<dbReference type="Proteomes" id="UP000789759">
    <property type="component" value="Unassembled WGS sequence"/>
</dbReference>
<proteinExistence type="predicted"/>